<keyword evidence="1" id="KW-0732">Signal</keyword>
<dbReference type="PANTHER" id="PTHR30570">
    <property type="entry name" value="PERIPLASMIC PHOSPHATE BINDING COMPONENT OF PHOSPHATE ABC TRANSPORTER"/>
    <property type="match status" value="1"/>
</dbReference>
<evidence type="ECO:0000259" key="3">
    <source>
        <dbReference type="Pfam" id="PF12849"/>
    </source>
</evidence>
<comment type="caution">
    <text evidence="4">The sequence shown here is derived from an EMBL/GenBank/DDBJ whole genome shotgun (WGS) entry which is preliminary data.</text>
</comment>
<feature type="domain" description="PBP" evidence="3">
    <location>
        <begin position="220"/>
        <end position="477"/>
    </location>
</feature>
<gene>
    <name evidence="4" type="ORF">BJY22_005248</name>
</gene>
<dbReference type="AlphaFoldDB" id="A0A7X5VE34"/>
<evidence type="ECO:0000256" key="2">
    <source>
        <dbReference type="SAM" id="Phobius"/>
    </source>
</evidence>
<organism evidence="4 5">
    <name type="scientific">Kribbella shirazensis</name>
    <dbReference type="NCBI Taxonomy" id="1105143"/>
    <lineage>
        <taxon>Bacteria</taxon>
        <taxon>Bacillati</taxon>
        <taxon>Actinomycetota</taxon>
        <taxon>Actinomycetes</taxon>
        <taxon>Propionibacteriales</taxon>
        <taxon>Kribbellaceae</taxon>
        <taxon>Kribbella</taxon>
    </lineage>
</organism>
<dbReference type="RefSeq" id="WP_167211471.1">
    <property type="nucleotide sequence ID" value="NZ_JAASRO010000001.1"/>
</dbReference>
<dbReference type="SUPFAM" id="SSF53850">
    <property type="entry name" value="Periplasmic binding protein-like II"/>
    <property type="match status" value="1"/>
</dbReference>
<feature type="transmembrane region" description="Helical" evidence="2">
    <location>
        <begin position="12"/>
        <end position="30"/>
    </location>
</feature>
<dbReference type="InterPro" id="IPR050811">
    <property type="entry name" value="Phosphate_ABC_transporter"/>
</dbReference>
<evidence type="ECO:0000313" key="5">
    <source>
        <dbReference type="Proteomes" id="UP000555407"/>
    </source>
</evidence>
<dbReference type="Gene3D" id="3.40.190.10">
    <property type="entry name" value="Periplasmic binding protein-like II"/>
    <property type="match status" value="2"/>
</dbReference>
<dbReference type="Pfam" id="PF12849">
    <property type="entry name" value="PBP_like_2"/>
    <property type="match status" value="1"/>
</dbReference>
<proteinExistence type="predicted"/>
<dbReference type="PANTHER" id="PTHR30570:SF1">
    <property type="entry name" value="PHOSPHATE-BINDING PROTEIN PSTS"/>
    <property type="match status" value="1"/>
</dbReference>
<feature type="transmembrane region" description="Helical" evidence="2">
    <location>
        <begin position="195"/>
        <end position="214"/>
    </location>
</feature>
<dbReference type="EMBL" id="JAASRO010000001">
    <property type="protein sequence ID" value="NIK59531.1"/>
    <property type="molecule type" value="Genomic_DNA"/>
</dbReference>
<reference evidence="4 5" key="1">
    <citation type="submission" date="2020-03" db="EMBL/GenBank/DDBJ databases">
        <title>Sequencing the genomes of 1000 actinobacteria strains.</title>
        <authorList>
            <person name="Klenk H.-P."/>
        </authorList>
    </citation>
    <scope>NUCLEOTIDE SEQUENCE [LARGE SCALE GENOMIC DNA]</scope>
    <source>
        <strain evidence="4 5">DSM 45490</strain>
    </source>
</reference>
<accession>A0A7X5VE34</accession>
<evidence type="ECO:0000256" key="1">
    <source>
        <dbReference type="ARBA" id="ARBA00022729"/>
    </source>
</evidence>
<keyword evidence="2" id="KW-0812">Transmembrane</keyword>
<keyword evidence="2" id="KW-0472">Membrane</keyword>
<dbReference type="Proteomes" id="UP000555407">
    <property type="component" value="Unassembled WGS sequence"/>
</dbReference>
<keyword evidence="5" id="KW-1185">Reference proteome</keyword>
<sequence length="500" mass="53959">MFDFSGFGSINIETVIAAVTLIGTSIIWLLDRYLWRRKRLVYRVQVDAQIGVHPRQNRAREMVDVEVRHQGQVVQDPSIVLLRLDNAGTDIEPRDMQGMVQFTFPGRSIVRMKVVESHPDTLGGLIEGRMKPAEYVDTDTLTVPKLAINRGDHFKFLLVLSGKGKEVKHSGYLAGGANGGVYHEPRPRGPGRRTLMFGATTLVLVGALVAFFLVDVLQPPDDCRSGQLRVIGSTAVERTMTELRSAYASECSEADITIAANGSRSGVRDLGALGRQDPAAAGKVIAMSDGPAEDAPNLGGEAVAVVVFAVVVNRAADLTGLTTAQLRDIYSGKVTNWKQLGGKDLPIRMVSRVGPDSGSRLVFREKVLGGSQELGITSDDCRSDDDAVAKYHRCEVGTTDELLTRVNEIDGAIGYAELGSARKFPGIAAATIDDVVPDTSKVADRSYKFWEVEHAYTYGAPEAKSLTAAFLDYLRSTEARPVLERGGLVPCGALPPGFCG</sequence>
<keyword evidence="2" id="KW-1133">Transmembrane helix</keyword>
<dbReference type="InterPro" id="IPR024370">
    <property type="entry name" value="PBP_domain"/>
</dbReference>
<protein>
    <submittedName>
        <fullName evidence="4">ABC-type phosphate transport system substrate-binding protein</fullName>
    </submittedName>
</protein>
<evidence type="ECO:0000313" key="4">
    <source>
        <dbReference type="EMBL" id="NIK59531.1"/>
    </source>
</evidence>
<name>A0A7X5VE34_9ACTN</name>